<evidence type="ECO:0000256" key="1">
    <source>
        <dbReference type="SAM" id="MobiDB-lite"/>
    </source>
</evidence>
<sequence length="162" mass="17271">MYAHRSHRPTPSPVVAGCLCSTESGCLLTLRLYNVDFYIRVRGWCTPVSRSDPATGVPACRRHESGRWRPSAPDGRTGWPRAGGVPVGLPSPRPQIHRRPHRPPAGSCTIQPVRSPARAPARSAGAGRKSRLKSLRAMPGCAARAAVSTPAAATTSPPARSR</sequence>
<dbReference type="EMBL" id="LT559118">
    <property type="protein sequence ID" value="SBO96478.1"/>
    <property type="molecule type" value="Genomic_DNA"/>
</dbReference>
<feature type="compositionally biased region" description="Low complexity" evidence="1">
    <location>
        <begin position="142"/>
        <end position="162"/>
    </location>
</feature>
<evidence type="ECO:0000313" key="2">
    <source>
        <dbReference type="EMBL" id="SBO96478.1"/>
    </source>
</evidence>
<protein>
    <submittedName>
        <fullName evidence="2">Uncharacterized protein</fullName>
    </submittedName>
</protein>
<reference evidence="2" key="1">
    <citation type="submission" date="2016-04" db="EMBL/GenBank/DDBJ databases">
        <authorList>
            <person name="Evans L.H."/>
            <person name="Alamgir A."/>
            <person name="Owens N."/>
            <person name="Weber N.D."/>
            <person name="Virtaneva K."/>
            <person name="Barbian K."/>
            <person name="Babar A."/>
            <person name="Rosenke K."/>
        </authorList>
    </citation>
    <scope>NUCLEOTIDE SEQUENCE</scope>
    <source>
        <strain evidence="2">Nono1</strain>
    </source>
</reference>
<dbReference type="AlphaFoldDB" id="A0A1M4ECU0"/>
<proteinExistence type="predicted"/>
<feature type="region of interest" description="Disordered" evidence="1">
    <location>
        <begin position="55"/>
        <end position="162"/>
    </location>
</feature>
<feature type="compositionally biased region" description="Low complexity" evidence="1">
    <location>
        <begin position="114"/>
        <end position="127"/>
    </location>
</feature>
<name>A0A1M4ECU0_9ACTN</name>
<accession>A0A1M4ECU0</accession>
<organism evidence="2">
    <name type="scientific">Nonomuraea gerenzanensis</name>
    <dbReference type="NCBI Taxonomy" id="93944"/>
    <lineage>
        <taxon>Bacteria</taxon>
        <taxon>Bacillati</taxon>
        <taxon>Actinomycetota</taxon>
        <taxon>Actinomycetes</taxon>
        <taxon>Streptosporangiales</taxon>
        <taxon>Streptosporangiaceae</taxon>
        <taxon>Nonomuraea</taxon>
    </lineage>
</organism>
<gene>
    <name evidence="2" type="ORF">BN4615_P5994</name>
</gene>